<accession>U9UL88</accession>
<keyword evidence="1" id="KW-0812">Transmembrane</keyword>
<evidence type="ECO:0000313" key="2">
    <source>
        <dbReference type="EMBL" id="ESA20457.1"/>
    </source>
</evidence>
<dbReference type="EMBL" id="KI277302">
    <property type="protein sequence ID" value="ESA20457.1"/>
    <property type="molecule type" value="Genomic_DNA"/>
</dbReference>
<dbReference type="HOGENOM" id="CLU_2211317_0_0_1"/>
<sequence length="107" mass="12794">MYWQIFKDGSAVTVFNFLRMCLIIDFLSVNFTISLDIMVSYSFGRGFGFRQPVPIFEFLKHLKIFYHVFIFYIFVSEWNIEFDIWNLKTYVSPSNFILMGEDAELNL</sequence>
<feature type="transmembrane region" description="Helical" evidence="1">
    <location>
        <begin position="64"/>
        <end position="80"/>
    </location>
</feature>
<name>U9UL88_RHIID</name>
<dbReference type="AlphaFoldDB" id="U9UL88"/>
<keyword evidence="1" id="KW-1133">Transmembrane helix</keyword>
<keyword evidence="1" id="KW-0472">Membrane</keyword>
<organism evidence="2">
    <name type="scientific">Rhizophagus irregularis (strain DAOM 181602 / DAOM 197198 / MUCL 43194)</name>
    <name type="common">Arbuscular mycorrhizal fungus</name>
    <name type="synonym">Glomus intraradices</name>
    <dbReference type="NCBI Taxonomy" id="747089"/>
    <lineage>
        <taxon>Eukaryota</taxon>
        <taxon>Fungi</taxon>
        <taxon>Fungi incertae sedis</taxon>
        <taxon>Mucoromycota</taxon>
        <taxon>Glomeromycotina</taxon>
        <taxon>Glomeromycetes</taxon>
        <taxon>Glomerales</taxon>
        <taxon>Glomeraceae</taxon>
        <taxon>Rhizophagus</taxon>
    </lineage>
</organism>
<feature type="transmembrane region" description="Helical" evidence="1">
    <location>
        <begin position="21"/>
        <end position="44"/>
    </location>
</feature>
<evidence type="ECO:0000256" key="1">
    <source>
        <dbReference type="SAM" id="Phobius"/>
    </source>
</evidence>
<proteinExistence type="predicted"/>
<gene>
    <name evidence="2" type="ORF">GLOINDRAFT_92348</name>
</gene>
<reference evidence="2" key="1">
    <citation type="submission" date="2013-07" db="EMBL/GenBank/DDBJ databases">
        <title>The genome of an arbuscular mycorrhizal fungus provides insights into the evolution of the oldest plant symbiosis.</title>
        <authorList>
            <consortium name="DOE Joint Genome Institute"/>
            <person name="Tisserant E."/>
            <person name="Malbreil M."/>
            <person name="Kuo A."/>
            <person name="Kohler A."/>
            <person name="Symeonidi A."/>
            <person name="Balestrini R."/>
            <person name="Charron P."/>
            <person name="Duensing N."/>
            <person name="Frei-dit-Frey N."/>
            <person name="Gianinazzi-Pearson V."/>
            <person name="Gilbert B."/>
            <person name="Handa Y."/>
            <person name="Hijri M."/>
            <person name="Kaul R."/>
            <person name="Kawaguchi M."/>
            <person name="Krajinski F."/>
            <person name="Lammers P."/>
            <person name="Lapierre D."/>
            <person name="Masclaux F.G."/>
            <person name="Murat C."/>
            <person name="Morin E."/>
            <person name="Ndikumana S."/>
            <person name="Pagni M."/>
            <person name="Petitpierre D."/>
            <person name="Requena N."/>
            <person name="Rosikiewicz P."/>
            <person name="Riley R."/>
            <person name="Saito K."/>
            <person name="San Clemente H."/>
            <person name="Shapiro H."/>
            <person name="van Tuinen D."/>
            <person name="Becard G."/>
            <person name="Bonfante P."/>
            <person name="Paszkowski U."/>
            <person name="Shachar-Hill Y."/>
            <person name="Young J.P."/>
            <person name="Sanders I.R."/>
            <person name="Henrissat B."/>
            <person name="Rensing S.A."/>
            <person name="Grigoriev I.V."/>
            <person name="Corradi N."/>
            <person name="Roux C."/>
            <person name="Martin F."/>
        </authorList>
    </citation>
    <scope>NUCLEOTIDE SEQUENCE</scope>
    <source>
        <strain evidence="2">DAOM 197198</strain>
    </source>
</reference>
<protein>
    <submittedName>
        <fullName evidence="2">Uncharacterized protein</fullName>
    </submittedName>
</protein>